<dbReference type="Gene3D" id="3.40.50.2000">
    <property type="entry name" value="Glycogen Phosphorylase B"/>
    <property type="match status" value="2"/>
</dbReference>
<sequence length="402" mass="46124">MKKILKHIWFRFRNIITLRPIRKWIMRKIELPKLQRIVQLVESQYDGRAVLIFQHKMFDIYGKECFNGGAERYVVDLADILAARGYRPILIQMGNPDGELWHRDIKNLRIFGLPTNNYVLTSALFKKYEFVIYSGATQWGKKLHPNIMISHGITWDTQSDNIYPHAILKLFDGVDKLVSVDTNTISWLRTTFAKTMQDFNAVYVPNYVDTKLYKPIARKPDGKIHITFPRRASPERGYWLMSDALPPIMEKYKNVVFNFIGFAHGDKIKNDINRLIKLFPGRVNHRIVEPDDMPQVYQEADISLIPTLYSEGTSLSCLEAQSTGNIVISTNVGGLPNLIIDGYNGILINPNAHDLMTALDMVLANAQLRKTLSQNAVSVARAFDKSVWEQRWGKIIDEAKGN</sequence>
<dbReference type="CDD" id="cd03801">
    <property type="entry name" value="GT4_PimA-like"/>
    <property type="match status" value="1"/>
</dbReference>
<evidence type="ECO:0000313" key="2">
    <source>
        <dbReference type="EMBL" id="MBO8425229.1"/>
    </source>
</evidence>
<evidence type="ECO:0000259" key="1">
    <source>
        <dbReference type="Pfam" id="PF00534"/>
    </source>
</evidence>
<dbReference type="EMBL" id="JADINC010000029">
    <property type="protein sequence ID" value="MBO8425229.1"/>
    <property type="molecule type" value="Genomic_DNA"/>
</dbReference>
<dbReference type="PANTHER" id="PTHR12526:SF630">
    <property type="entry name" value="GLYCOSYLTRANSFERASE"/>
    <property type="match status" value="1"/>
</dbReference>
<dbReference type="PANTHER" id="PTHR12526">
    <property type="entry name" value="GLYCOSYLTRANSFERASE"/>
    <property type="match status" value="1"/>
</dbReference>
<protein>
    <submittedName>
        <fullName evidence="2">Glycosyltransferase family 4 protein</fullName>
    </submittedName>
</protein>
<feature type="domain" description="Glycosyl transferase family 1" evidence="1">
    <location>
        <begin position="213"/>
        <end position="376"/>
    </location>
</feature>
<evidence type="ECO:0000313" key="3">
    <source>
        <dbReference type="Proteomes" id="UP000823630"/>
    </source>
</evidence>
<reference evidence="2" key="2">
    <citation type="journal article" date="2021" name="PeerJ">
        <title>Extensive microbial diversity within the chicken gut microbiome revealed by metagenomics and culture.</title>
        <authorList>
            <person name="Gilroy R."/>
            <person name="Ravi A."/>
            <person name="Getino M."/>
            <person name="Pursley I."/>
            <person name="Horton D.L."/>
            <person name="Alikhan N.F."/>
            <person name="Baker D."/>
            <person name="Gharbi K."/>
            <person name="Hall N."/>
            <person name="Watson M."/>
            <person name="Adriaenssens E.M."/>
            <person name="Foster-Nyarko E."/>
            <person name="Jarju S."/>
            <person name="Secka A."/>
            <person name="Antonio M."/>
            <person name="Oren A."/>
            <person name="Chaudhuri R.R."/>
            <person name="La Ragione R."/>
            <person name="Hildebrand F."/>
            <person name="Pallen M.J."/>
        </authorList>
    </citation>
    <scope>NUCLEOTIDE SEQUENCE</scope>
    <source>
        <strain evidence="2">8207</strain>
    </source>
</reference>
<accession>A0A9D9DCH5</accession>
<proteinExistence type="predicted"/>
<reference evidence="2" key="1">
    <citation type="submission" date="2020-10" db="EMBL/GenBank/DDBJ databases">
        <authorList>
            <person name="Gilroy R."/>
        </authorList>
    </citation>
    <scope>NUCLEOTIDE SEQUENCE</scope>
    <source>
        <strain evidence="2">8207</strain>
    </source>
</reference>
<dbReference type="AlphaFoldDB" id="A0A9D9DCH5"/>
<dbReference type="GO" id="GO:0016757">
    <property type="term" value="F:glycosyltransferase activity"/>
    <property type="evidence" value="ECO:0007669"/>
    <property type="project" value="InterPro"/>
</dbReference>
<dbReference type="Pfam" id="PF00534">
    <property type="entry name" value="Glycos_transf_1"/>
    <property type="match status" value="1"/>
</dbReference>
<name>A0A9D9DCH5_9PROT</name>
<dbReference type="Proteomes" id="UP000823630">
    <property type="component" value="Unassembled WGS sequence"/>
</dbReference>
<organism evidence="2 3">
    <name type="scientific">Candidatus Enterousia avistercoris</name>
    <dbReference type="NCBI Taxonomy" id="2840788"/>
    <lineage>
        <taxon>Bacteria</taxon>
        <taxon>Pseudomonadati</taxon>
        <taxon>Pseudomonadota</taxon>
        <taxon>Alphaproteobacteria</taxon>
        <taxon>Candidatus Enterousia</taxon>
    </lineage>
</organism>
<gene>
    <name evidence="2" type="ORF">IAC69_01985</name>
</gene>
<comment type="caution">
    <text evidence="2">The sequence shown here is derived from an EMBL/GenBank/DDBJ whole genome shotgun (WGS) entry which is preliminary data.</text>
</comment>
<dbReference type="SUPFAM" id="SSF53756">
    <property type="entry name" value="UDP-Glycosyltransferase/glycogen phosphorylase"/>
    <property type="match status" value="1"/>
</dbReference>
<dbReference type="InterPro" id="IPR001296">
    <property type="entry name" value="Glyco_trans_1"/>
</dbReference>